<dbReference type="CDD" id="cd01080">
    <property type="entry name" value="NAD_bind_m-THF_DH_Cyclohyd"/>
    <property type="match status" value="1"/>
</dbReference>
<evidence type="ECO:0000256" key="4">
    <source>
        <dbReference type="ARBA" id="ARBA00022605"/>
    </source>
</evidence>
<dbReference type="GO" id="GO:0000105">
    <property type="term" value="P:L-histidine biosynthetic process"/>
    <property type="evidence" value="ECO:0007669"/>
    <property type="project" value="UniProtKB-KW"/>
</dbReference>
<organism evidence="15 16">
    <name type="scientific">Candidatus Nucleicultrix amoebiphila FS5</name>
    <dbReference type="NCBI Taxonomy" id="1414854"/>
    <lineage>
        <taxon>Bacteria</taxon>
        <taxon>Pseudomonadati</taxon>
        <taxon>Pseudomonadota</taxon>
        <taxon>Alphaproteobacteria</taxon>
        <taxon>Holosporales</taxon>
        <taxon>Candidatus Nucleicultricaceae</taxon>
        <taxon>Candidatus Nucleicultrix</taxon>
    </lineage>
</organism>
<dbReference type="AlphaFoldDB" id="A0A1W6N5Q6"/>
<evidence type="ECO:0000256" key="3">
    <source>
        <dbReference type="ARBA" id="ARBA00022563"/>
    </source>
</evidence>
<dbReference type="GO" id="GO:0005829">
    <property type="term" value="C:cytosol"/>
    <property type="evidence" value="ECO:0007669"/>
    <property type="project" value="TreeGrafter"/>
</dbReference>
<comment type="caution">
    <text evidence="12">Lacks conserved residue(s) required for the propagation of feature annotation.</text>
</comment>
<protein>
    <recommendedName>
        <fullName evidence="12">Bifunctional protein FolD</fullName>
    </recommendedName>
    <domain>
        <recommendedName>
            <fullName evidence="12">Methylenetetrahydrofolate dehydrogenase</fullName>
            <ecNumber evidence="12">1.5.1.5</ecNumber>
        </recommendedName>
    </domain>
    <domain>
        <recommendedName>
            <fullName evidence="12">Methenyltetrahydrofolate cyclohydrolase</fullName>
            <ecNumber evidence="12">3.5.4.9</ecNumber>
        </recommendedName>
    </domain>
</protein>
<proteinExistence type="inferred from homology"/>
<evidence type="ECO:0000256" key="6">
    <source>
        <dbReference type="ARBA" id="ARBA00022801"/>
    </source>
</evidence>
<reference evidence="15 16" key="1">
    <citation type="submission" date="2014-06" db="EMBL/GenBank/DDBJ databases">
        <title>The genome of the endonuclear symbiont Nucleicultrix amoebiphila.</title>
        <authorList>
            <person name="Schulz F."/>
            <person name="Horn M."/>
        </authorList>
    </citation>
    <scope>NUCLEOTIDE SEQUENCE [LARGE SCALE GENOMIC DNA]</scope>
    <source>
        <strain evidence="15 16">FS5</strain>
    </source>
</reference>
<comment type="pathway">
    <text evidence="1 12">One-carbon metabolism; tetrahydrofolate interconversion.</text>
</comment>
<sequence length="296" mass="32400">MPSQLLDGKENAARIKRKLHNHVDSLQKKYGLVPCLAVIRVGENPASKLYVTSKCRQSEEMGMQAKEHHLPENAHREEVIELIHRLNANKNVHGILVQLPLPDHLNPLDICEAIDLEKDVDGLHPYNLGRLAQGNPYITPCTPKGCMMFIKDYYKSLKGLKAVIIGCSNLVGKPLGLLLLNEDCTVTYVHRETKNIEEECVSADILVAAAGSPKLVKKNWVKPGALVIDVGINYLVHPDGTSDVVGDVDFNVVKDIAGAITPVPGGVGPMTVACLLQNTVEVALRQMGLEKEFSKN</sequence>
<feature type="binding site" evidence="12">
    <location>
        <position position="232"/>
    </location>
    <ligand>
        <name>NADP(+)</name>
        <dbReference type="ChEBI" id="CHEBI:58349"/>
    </ligand>
</feature>
<dbReference type="PRINTS" id="PR00085">
    <property type="entry name" value="THFDHDRGNASE"/>
</dbReference>
<dbReference type="STRING" id="1414854.GQ61_07495"/>
<dbReference type="PANTHER" id="PTHR48099">
    <property type="entry name" value="C-1-TETRAHYDROFOLATE SYNTHASE, CYTOPLASMIC-RELATED"/>
    <property type="match status" value="1"/>
</dbReference>
<dbReference type="EC" id="3.5.4.9" evidence="12"/>
<dbReference type="Pfam" id="PF00763">
    <property type="entry name" value="THF_DHG_CYH"/>
    <property type="match status" value="1"/>
</dbReference>
<dbReference type="InterPro" id="IPR046346">
    <property type="entry name" value="Aminoacid_DH-like_N_sf"/>
</dbReference>
<evidence type="ECO:0000256" key="11">
    <source>
        <dbReference type="ARBA" id="ARBA00023268"/>
    </source>
</evidence>
<dbReference type="SUPFAM" id="SSF53223">
    <property type="entry name" value="Aminoacid dehydrogenase-like, N-terminal domain"/>
    <property type="match status" value="1"/>
</dbReference>
<dbReference type="GO" id="GO:0004488">
    <property type="term" value="F:methylenetetrahydrofolate dehydrogenase (NADP+) activity"/>
    <property type="evidence" value="ECO:0007669"/>
    <property type="project" value="UniProtKB-UniRule"/>
</dbReference>
<dbReference type="Proteomes" id="UP000237351">
    <property type="component" value="Chromosome"/>
</dbReference>
<comment type="subunit">
    <text evidence="2 12">Homodimer.</text>
</comment>
<keyword evidence="11 12" id="KW-0511">Multifunctional enzyme</keyword>
<dbReference type="FunFam" id="3.40.50.720:FF:000006">
    <property type="entry name" value="Bifunctional protein FolD"/>
    <property type="match status" value="1"/>
</dbReference>
<comment type="catalytic activity">
    <reaction evidence="12">
        <text>(6R)-5,10-methylene-5,6,7,8-tetrahydrofolate + NADP(+) = (6R)-5,10-methenyltetrahydrofolate + NADPH</text>
        <dbReference type="Rhea" id="RHEA:22812"/>
        <dbReference type="ChEBI" id="CHEBI:15636"/>
        <dbReference type="ChEBI" id="CHEBI:57455"/>
        <dbReference type="ChEBI" id="CHEBI:57783"/>
        <dbReference type="ChEBI" id="CHEBI:58349"/>
        <dbReference type="EC" id="1.5.1.5"/>
    </reaction>
</comment>
<dbReference type="SUPFAM" id="SSF51735">
    <property type="entry name" value="NAD(P)-binding Rossmann-fold domains"/>
    <property type="match status" value="1"/>
</dbReference>
<keyword evidence="8 12" id="KW-0560">Oxidoreductase</keyword>
<dbReference type="InterPro" id="IPR000672">
    <property type="entry name" value="THF_DH/CycHdrlase"/>
</dbReference>
<dbReference type="UniPathway" id="UPA00193"/>
<evidence type="ECO:0000259" key="14">
    <source>
        <dbReference type="Pfam" id="PF02882"/>
    </source>
</evidence>
<dbReference type="EC" id="1.5.1.5" evidence="12"/>
<evidence type="ECO:0000256" key="5">
    <source>
        <dbReference type="ARBA" id="ARBA00022755"/>
    </source>
</evidence>
<accession>A0A1W6N5Q6</accession>
<dbReference type="GO" id="GO:0004477">
    <property type="term" value="F:methenyltetrahydrofolate cyclohydrolase activity"/>
    <property type="evidence" value="ECO:0007669"/>
    <property type="project" value="UniProtKB-UniRule"/>
</dbReference>
<evidence type="ECO:0000256" key="7">
    <source>
        <dbReference type="ARBA" id="ARBA00022857"/>
    </source>
</evidence>
<evidence type="ECO:0000256" key="2">
    <source>
        <dbReference type="ARBA" id="ARBA00011738"/>
    </source>
</evidence>
<comment type="catalytic activity">
    <reaction evidence="12">
        <text>(6R)-5,10-methenyltetrahydrofolate + H2O = (6R)-10-formyltetrahydrofolate + H(+)</text>
        <dbReference type="Rhea" id="RHEA:23700"/>
        <dbReference type="ChEBI" id="CHEBI:15377"/>
        <dbReference type="ChEBI" id="CHEBI:15378"/>
        <dbReference type="ChEBI" id="CHEBI:57455"/>
        <dbReference type="ChEBI" id="CHEBI:195366"/>
        <dbReference type="EC" id="3.5.4.9"/>
    </reaction>
</comment>
<feature type="domain" description="Tetrahydrofolate dehydrogenase/cyclohydrolase catalytic" evidence="13">
    <location>
        <begin position="6"/>
        <end position="121"/>
    </location>
</feature>
<dbReference type="OrthoDB" id="9803580at2"/>
<dbReference type="RefSeq" id="WP_085784691.1">
    <property type="nucleotide sequence ID" value="NZ_CP008743.1"/>
</dbReference>
<evidence type="ECO:0000256" key="12">
    <source>
        <dbReference type="HAMAP-Rule" id="MF_01576"/>
    </source>
</evidence>
<keyword evidence="9 12" id="KW-0368">Histidine biosynthesis</keyword>
<dbReference type="KEGG" id="naf:GQ61_07495"/>
<dbReference type="Gene3D" id="3.40.50.720">
    <property type="entry name" value="NAD(P)-binding Rossmann-like Domain"/>
    <property type="match status" value="1"/>
</dbReference>
<keyword evidence="3 12" id="KW-0554">One-carbon metabolism</keyword>
<dbReference type="InterPro" id="IPR036291">
    <property type="entry name" value="NAD(P)-bd_dom_sf"/>
</dbReference>
<dbReference type="FunFam" id="3.40.50.10860:FF:000005">
    <property type="entry name" value="C-1-tetrahydrofolate synthase, cytoplasmic, putative"/>
    <property type="match status" value="1"/>
</dbReference>
<name>A0A1W6N5Q6_9PROT</name>
<dbReference type="GO" id="GO:0009086">
    <property type="term" value="P:methionine biosynthetic process"/>
    <property type="evidence" value="ECO:0007669"/>
    <property type="project" value="UniProtKB-KW"/>
</dbReference>
<feature type="domain" description="Tetrahydrofolate dehydrogenase/cyclohydrolase NAD(P)-binding" evidence="14">
    <location>
        <begin position="140"/>
        <end position="286"/>
    </location>
</feature>
<evidence type="ECO:0000259" key="13">
    <source>
        <dbReference type="Pfam" id="PF00763"/>
    </source>
</evidence>
<dbReference type="NCBIfam" id="NF010785">
    <property type="entry name" value="PRK14188.1"/>
    <property type="match status" value="1"/>
</dbReference>
<dbReference type="EMBL" id="CP008743">
    <property type="protein sequence ID" value="ARN85151.1"/>
    <property type="molecule type" value="Genomic_DNA"/>
</dbReference>
<dbReference type="GO" id="GO:0006164">
    <property type="term" value="P:purine nucleotide biosynthetic process"/>
    <property type="evidence" value="ECO:0007669"/>
    <property type="project" value="UniProtKB-KW"/>
</dbReference>
<dbReference type="PROSITE" id="PS00767">
    <property type="entry name" value="THF_DHG_CYH_2"/>
    <property type="match status" value="1"/>
</dbReference>
<comment type="similarity">
    <text evidence="12">Belongs to the tetrahydrofolate dehydrogenase/cyclohydrolase family.</text>
</comment>
<comment type="function">
    <text evidence="12">Catalyzes the oxidation of 5,10-methylenetetrahydrofolate to 5,10-methenyltetrahydrofolate and then the hydrolysis of 5,10-methenyltetrahydrofolate to 10-formyltetrahydrofolate.</text>
</comment>
<evidence type="ECO:0000256" key="10">
    <source>
        <dbReference type="ARBA" id="ARBA00023167"/>
    </source>
</evidence>
<keyword evidence="7 12" id="KW-0521">NADP</keyword>
<evidence type="ECO:0000256" key="9">
    <source>
        <dbReference type="ARBA" id="ARBA00023102"/>
    </source>
</evidence>
<dbReference type="Pfam" id="PF02882">
    <property type="entry name" value="THF_DHG_CYH_C"/>
    <property type="match status" value="1"/>
</dbReference>
<keyword evidence="16" id="KW-1185">Reference proteome</keyword>
<keyword evidence="5 12" id="KW-0658">Purine biosynthesis</keyword>
<dbReference type="NCBIfam" id="NF010783">
    <property type="entry name" value="PRK14186.1"/>
    <property type="match status" value="1"/>
</dbReference>
<evidence type="ECO:0000313" key="16">
    <source>
        <dbReference type="Proteomes" id="UP000237351"/>
    </source>
</evidence>
<dbReference type="InterPro" id="IPR020631">
    <property type="entry name" value="THF_DH/CycHdrlase_NAD-bd_dom"/>
</dbReference>
<evidence type="ECO:0000256" key="1">
    <source>
        <dbReference type="ARBA" id="ARBA00004777"/>
    </source>
</evidence>
<keyword evidence="4 12" id="KW-0028">Amino-acid biosynthesis</keyword>
<keyword evidence="10 12" id="KW-0486">Methionine biosynthesis</keyword>
<dbReference type="InterPro" id="IPR020630">
    <property type="entry name" value="THF_DH/CycHdrlase_cat_dom"/>
</dbReference>
<dbReference type="InterPro" id="IPR020867">
    <property type="entry name" value="THF_DH/CycHdrlase_CS"/>
</dbReference>
<feature type="binding site" evidence="12">
    <location>
        <begin position="166"/>
        <end position="168"/>
    </location>
    <ligand>
        <name>NADP(+)</name>
        <dbReference type="ChEBI" id="CHEBI:58349"/>
    </ligand>
</feature>
<dbReference type="GO" id="GO:0035999">
    <property type="term" value="P:tetrahydrofolate interconversion"/>
    <property type="evidence" value="ECO:0007669"/>
    <property type="project" value="UniProtKB-UniRule"/>
</dbReference>
<evidence type="ECO:0000313" key="15">
    <source>
        <dbReference type="EMBL" id="ARN85151.1"/>
    </source>
</evidence>
<dbReference type="HAMAP" id="MF_01576">
    <property type="entry name" value="THF_DHG_CYH"/>
    <property type="match status" value="1"/>
</dbReference>
<gene>
    <name evidence="12" type="primary">folD</name>
    <name evidence="15" type="ORF">GQ61_07495</name>
</gene>
<keyword evidence="6 12" id="KW-0378">Hydrolase</keyword>
<dbReference type="PANTHER" id="PTHR48099:SF5">
    <property type="entry name" value="C-1-TETRAHYDROFOLATE SYNTHASE, CYTOPLASMIC"/>
    <property type="match status" value="1"/>
</dbReference>
<dbReference type="Gene3D" id="3.40.50.10860">
    <property type="entry name" value="Leucine Dehydrogenase, chain A, domain 1"/>
    <property type="match status" value="1"/>
</dbReference>
<evidence type="ECO:0000256" key="8">
    <source>
        <dbReference type="ARBA" id="ARBA00023002"/>
    </source>
</evidence>